<protein>
    <submittedName>
        <fullName evidence="5">UDP-glucuronosyltransferase 2A3</fullName>
    </submittedName>
</protein>
<reference evidence="5 6" key="1">
    <citation type="journal article" date="2019" name="Commun. Biol.">
        <title>The bagworm genome reveals a unique fibroin gene that provides high tensile strength.</title>
        <authorList>
            <person name="Kono N."/>
            <person name="Nakamura H."/>
            <person name="Ohtoshi R."/>
            <person name="Tomita M."/>
            <person name="Numata K."/>
            <person name="Arakawa K."/>
        </authorList>
    </citation>
    <scope>NUCLEOTIDE SEQUENCE [LARGE SCALE GENOMIC DNA]</scope>
</reference>
<name>A0A4C1SS75_EUMVA</name>
<keyword evidence="3 5" id="KW-0808">Transferase</keyword>
<keyword evidence="4" id="KW-0472">Membrane</keyword>
<keyword evidence="2" id="KW-0328">Glycosyltransferase</keyword>
<evidence type="ECO:0000256" key="3">
    <source>
        <dbReference type="ARBA" id="ARBA00022679"/>
    </source>
</evidence>
<gene>
    <name evidence="5" type="primary">UGT2A3</name>
    <name evidence="5" type="ORF">EVAR_74712_1</name>
</gene>
<dbReference type="Gene3D" id="3.40.50.2000">
    <property type="entry name" value="Glycogen Phosphorylase B"/>
    <property type="match status" value="1"/>
</dbReference>
<accession>A0A4C1SS75</accession>
<comment type="similarity">
    <text evidence="1">Belongs to the UDP-glycosyltransferase family.</text>
</comment>
<keyword evidence="6" id="KW-1185">Reference proteome</keyword>
<dbReference type="OrthoDB" id="5835829at2759"/>
<dbReference type="InterPro" id="IPR050271">
    <property type="entry name" value="UDP-glycosyltransferase"/>
</dbReference>
<dbReference type="PANTHER" id="PTHR48043:SF145">
    <property type="entry name" value="FI06409P-RELATED"/>
    <property type="match status" value="1"/>
</dbReference>
<dbReference type="InterPro" id="IPR002213">
    <property type="entry name" value="UDP_glucos_trans"/>
</dbReference>
<dbReference type="PANTHER" id="PTHR48043">
    <property type="entry name" value="EG:EG0003.4 PROTEIN-RELATED"/>
    <property type="match status" value="1"/>
</dbReference>
<dbReference type="Pfam" id="PF00201">
    <property type="entry name" value="UDPGT"/>
    <property type="match status" value="1"/>
</dbReference>
<keyword evidence="4" id="KW-0812">Transmembrane</keyword>
<keyword evidence="4" id="KW-1133">Transmembrane helix</keyword>
<evidence type="ECO:0000256" key="2">
    <source>
        <dbReference type="ARBA" id="ARBA00022676"/>
    </source>
</evidence>
<dbReference type="AlphaFoldDB" id="A0A4C1SS75"/>
<evidence type="ECO:0000313" key="5">
    <source>
        <dbReference type="EMBL" id="GBP03901.1"/>
    </source>
</evidence>
<dbReference type="EMBL" id="BGZK01000012">
    <property type="protein sequence ID" value="GBP03901.1"/>
    <property type="molecule type" value="Genomic_DNA"/>
</dbReference>
<evidence type="ECO:0000256" key="4">
    <source>
        <dbReference type="SAM" id="Phobius"/>
    </source>
</evidence>
<dbReference type="Proteomes" id="UP000299102">
    <property type="component" value="Unassembled WGS sequence"/>
</dbReference>
<dbReference type="SUPFAM" id="SSF53756">
    <property type="entry name" value="UDP-Glycosyltransferase/glycogen phosphorylase"/>
    <property type="match status" value="1"/>
</dbReference>
<dbReference type="GO" id="GO:0008194">
    <property type="term" value="F:UDP-glycosyltransferase activity"/>
    <property type="evidence" value="ECO:0007669"/>
    <property type="project" value="InterPro"/>
</dbReference>
<comment type="caution">
    <text evidence="5">The sequence shown here is derived from an EMBL/GenBank/DDBJ whole genome shotgun (WGS) entry which is preliminary data.</text>
</comment>
<evidence type="ECO:0000256" key="1">
    <source>
        <dbReference type="ARBA" id="ARBA00009995"/>
    </source>
</evidence>
<evidence type="ECO:0000313" key="6">
    <source>
        <dbReference type="Proteomes" id="UP000299102"/>
    </source>
</evidence>
<proteinExistence type="inferred from homology"/>
<organism evidence="5 6">
    <name type="scientific">Eumeta variegata</name>
    <name type="common">Bagworm moth</name>
    <name type="synonym">Eumeta japonica</name>
    <dbReference type="NCBI Taxonomy" id="151549"/>
    <lineage>
        <taxon>Eukaryota</taxon>
        <taxon>Metazoa</taxon>
        <taxon>Ecdysozoa</taxon>
        <taxon>Arthropoda</taxon>
        <taxon>Hexapoda</taxon>
        <taxon>Insecta</taxon>
        <taxon>Pterygota</taxon>
        <taxon>Neoptera</taxon>
        <taxon>Endopterygota</taxon>
        <taxon>Lepidoptera</taxon>
        <taxon>Glossata</taxon>
        <taxon>Ditrysia</taxon>
        <taxon>Tineoidea</taxon>
        <taxon>Psychidae</taxon>
        <taxon>Oiketicinae</taxon>
        <taxon>Eumeta</taxon>
    </lineage>
</organism>
<feature type="transmembrane region" description="Helical" evidence="4">
    <location>
        <begin position="121"/>
        <end position="145"/>
    </location>
</feature>
<sequence>MKAFITSGGARSLEEAVFYGVPIVGLPIVSSRKVFIAQITKYGAGEIMEPNFLKKETVIKTVTAVATQEKYKNSMVRLAQWTNHPVATGAQQALWWTEYVLRHGGARHLHSPTVGISLSKYFSYDIILIFFIIGFIAFQVAFRILRAVITQIRKKLRSHKESEGKFKAL</sequence>
<dbReference type="STRING" id="151549.A0A4C1SS75"/>